<evidence type="ECO:0000256" key="1">
    <source>
        <dbReference type="ARBA" id="ARBA00022598"/>
    </source>
</evidence>
<accession>A0A942E8Q5</accession>
<evidence type="ECO:0000259" key="2">
    <source>
        <dbReference type="Pfam" id="PF00501"/>
    </source>
</evidence>
<sequence>MTLGPSAHLDTFTRDNLPPADQWPDLLMQGFDYPEYLNAGAELTDRLVEKGFGDRTALIGNGRRRTYKELSDWTNRLAHALVENYGVKPGNRVLIRSANNPAMVACWLAATKAGAVVVNTMPMLRAGELAKIVDKAEISLALCDTRLMDEMVACAKDSRFLKQVVGFDGTANHDAELDRAALDKSVRFEAVRTGRDDVALLAFTSGTTGVPKATMHFHRDLLIIADGYAKEVLGVTPDDVFVGSPPLAFTFGLGGLAIFPLRFGAAATLLENATPPNMVEIIEKYRATISFTAPTAYRAMLQAMEEGADLSSLRIAVSAGETLPAPVFEAWTKKTGKAILDGIGSTEMLHIFISNRLSDMAPGRTGRPVTGYEARIVDEEMREVPRGTIGRLAVRGPTGCRYLADERQRNYVRNSWNLTGDSFIQDEEGFFRFAARSDDMIISSGYNIAGPEVEAALLAHIHVTECAVIGVADEARGQIVEAHVVLADGVGADDLTRKLLQDHVKATIAPYKYPRSIKFRESLPKTQTGKIQRFRLREEG</sequence>
<evidence type="ECO:0000313" key="5">
    <source>
        <dbReference type="Proteomes" id="UP000680348"/>
    </source>
</evidence>
<reference evidence="4" key="1">
    <citation type="submission" date="2021-04" db="EMBL/GenBank/DDBJ databases">
        <title>Pseudaminobacter soli sp. nov., isolated from paddy soil contaminated by heavy metals.</title>
        <authorList>
            <person name="Zhang K."/>
        </authorList>
    </citation>
    <scope>NUCLEOTIDE SEQUENCE</scope>
    <source>
        <strain evidence="4">19-2017</strain>
    </source>
</reference>
<organism evidence="4 5">
    <name type="scientific">Pseudaminobacter soli</name>
    <name type="common">ex Zhang et al. 2022</name>
    <dbReference type="NCBI Taxonomy" id="2831468"/>
    <lineage>
        <taxon>Bacteria</taxon>
        <taxon>Pseudomonadati</taxon>
        <taxon>Pseudomonadota</taxon>
        <taxon>Alphaproteobacteria</taxon>
        <taxon>Hyphomicrobiales</taxon>
        <taxon>Phyllobacteriaceae</taxon>
        <taxon>Pseudaminobacter</taxon>
    </lineage>
</organism>
<dbReference type="GO" id="GO:0044550">
    <property type="term" value="P:secondary metabolite biosynthetic process"/>
    <property type="evidence" value="ECO:0007669"/>
    <property type="project" value="TreeGrafter"/>
</dbReference>
<feature type="domain" description="AMP-binding enzyme C-terminal" evidence="3">
    <location>
        <begin position="452"/>
        <end position="530"/>
    </location>
</feature>
<evidence type="ECO:0000313" key="4">
    <source>
        <dbReference type="EMBL" id="MBS3650487.1"/>
    </source>
</evidence>
<dbReference type="GO" id="GO:0016405">
    <property type="term" value="F:CoA-ligase activity"/>
    <property type="evidence" value="ECO:0007669"/>
    <property type="project" value="InterPro"/>
</dbReference>
<dbReference type="AlphaFoldDB" id="A0A942E8Q5"/>
<dbReference type="GO" id="GO:0016878">
    <property type="term" value="F:acid-thiol ligase activity"/>
    <property type="evidence" value="ECO:0007669"/>
    <property type="project" value="TreeGrafter"/>
</dbReference>
<name>A0A942E8Q5_9HYPH</name>
<dbReference type="InterPro" id="IPR000873">
    <property type="entry name" value="AMP-dep_synth/lig_dom"/>
</dbReference>
<dbReference type="GO" id="GO:0005524">
    <property type="term" value="F:ATP binding"/>
    <property type="evidence" value="ECO:0007669"/>
    <property type="project" value="InterPro"/>
</dbReference>
<keyword evidence="5" id="KW-1185">Reference proteome</keyword>
<dbReference type="Gene3D" id="3.40.50.12780">
    <property type="entry name" value="N-terminal domain of ligase-like"/>
    <property type="match status" value="1"/>
</dbReference>
<feature type="domain" description="AMP-dependent synthetase/ligase" evidence="2">
    <location>
        <begin position="51"/>
        <end position="398"/>
    </location>
</feature>
<evidence type="ECO:0000259" key="3">
    <source>
        <dbReference type="Pfam" id="PF13193"/>
    </source>
</evidence>
<dbReference type="PANTHER" id="PTHR43352:SF1">
    <property type="entry name" value="ANTHRANILATE--COA LIGASE"/>
    <property type="match status" value="1"/>
</dbReference>
<dbReference type="RefSeq" id="WP_188256035.1">
    <property type="nucleotide sequence ID" value="NZ_JABVCF010000009.1"/>
</dbReference>
<dbReference type="InterPro" id="IPR045851">
    <property type="entry name" value="AMP-bd_C_sf"/>
</dbReference>
<dbReference type="PROSITE" id="PS00455">
    <property type="entry name" value="AMP_BINDING"/>
    <property type="match status" value="1"/>
</dbReference>
<dbReference type="Gene3D" id="3.30.300.30">
    <property type="match status" value="1"/>
</dbReference>
<gene>
    <name evidence="4" type="ORF">KEU06_17875</name>
</gene>
<dbReference type="SUPFAM" id="SSF56801">
    <property type="entry name" value="Acetyl-CoA synthetase-like"/>
    <property type="match status" value="1"/>
</dbReference>
<dbReference type="PANTHER" id="PTHR43352">
    <property type="entry name" value="ACETYL-COA SYNTHETASE"/>
    <property type="match status" value="1"/>
</dbReference>
<keyword evidence="1 4" id="KW-0436">Ligase</keyword>
<comment type="caution">
    <text evidence="4">The sequence shown here is derived from an EMBL/GenBank/DDBJ whole genome shotgun (WGS) entry which is preliminary data.</text>
</comment>
<proteinExistence type="predicted"/>
<dbReference type="Proteomes" id="UP000680348">
    <property type="component" value="Unassembled WGS sequence"/>
</dbReference>
<dbReference type="InterPro" id="IPR025110">
    <property type="entry name" value="AMP-bd_C"/>
</dbReference>
<dbReference type="InterPro" id="IPR020845">
    <property type="entry name" value="AMP-binding_CS"/>
</dbReference>
<dbReference type="InterPro" id="IPR011957">
    <property type="entry name" value="Benz_CoA_lig"/>
</dbReference>
<dbReference type="NCBIfam" id="TIGR02262">
    <property type="entry name" value="benz_CoA_lig"/>
    <property type="match status" value="1"/>
</dbReference>
<dbReference type="Pfam" id="PF13193">
    <property type="entry name" value="AMP-binding_C"/>
    <property type="match status" value="1"/>
</dbReference>
<protein>
    <submittedName>
        <fullName evidence="4">Benzoate-CoA ligase family protein</fullName>
    </submittedName>
</protein>
<dbReference type="Pfam" id="PF00501">
    <property type="entry name" value="AMP-binding"/>
    <property type="match status" value="1"/>
</dbReference>
<dbReference type="InterPro" id="IPR042099">
    <property type="entry name" value="ANL_N_sf"/>
</dbReference>
<dbReference type="EMBL" id="JAGWCR010000009">
    <property type="protein sequence ID" value="MBS3650487.1"/>
    <property type="molecule type" value="Genomic_DNA"/>
</dbReference>